<proteinExistence type="inferred from homology"/>
<evidence type="ECO:0000256" key="4">
    <source>
        <dbReference type="ARBA" id="ARBA00022617"/>
    </source>
</evidence>
<evidence type="ECO:0000256" key="7">
    <source>
        <dbReference type="ARBA" id="ARBA00023004"/>
    </source>
</evidence>
<dbReference type="Gene3D" id="2.40.180.10">
    <property type="entry name" value="Catalase core domain"/>
    <property type="match status" value="1"/>
</dbReference>
<dbReference type="PANTHER" id="PTHR11465:SF9">
    <property type="entry name" value="CATALASE"/>
    <property type="match status" value="1"/>
</dbReference>
<keyword evidence="6 10" id="KW-0560">Oxidoreductase</keyword>
<evidence type="ECO:0000256" key="8">
    <source>
        <dbReference type="SAM" id="MobiDB-lite"/>
    </source>
</evidence>
<dbReference type="GO" id="GO:0042744">
    <property type="term" value="P:hydrogen peroxide catabolic process"/>
    <property type="evidence" value="ECO:0007669"/>
    <property type="project" value="TreeGrafter"/>
</dbReference>
<keyword evidence="5" id="KW-0479">Metal-binding</keyword>
<dbReference type="GO" id="GO:0005737">
    <property type="term" value="C:cytoplasm"/>
    <property type="evidence" value="ECO:0007669"/>
    <property type="project" value="TreeGrafter"/>
</dbReference>
<dbReference type="SMART" id="SM01060">
    <property type="entry name" value="Catalase"/>
    <property type="match status" value="1"/>
</dbReference>
<accession>A0A973W9V2</accession>
<protein>
    <recommendedName>
        <fullName evidence="2">catalase</fullName>
        <ecNumber evidence="2">1.11.1.6</ecNumber>
    </recommendedName>
</protein>
<keyword evidence="12" id="KW-1185">Reference proteome</keyword>
<evidence type="ECO:0000256" key="2">
    <source>
        <dbReference type="ARBA" id="ARBA00012314"/>
    </source>
</evidence>
<reference evidence="10" key="1">
    <citation type="submission" date="2020-06" db="EMBL/GenBank/DDBJ databases">
        <title>Whole Genome Sequence of Bradyrhizobium sp. Strain 1S1.</title>
        <authorList>
            <person name="Bromfield E.S.P."/>
            <person name="Cloutier S."/>
        </authorList>
    </citation>
    <scope>NUCLEOTIDE SEQUENCE [LARGE SCALE GENOMIC DNA]</scope>
    <source>
        <strain evidence="10">1S1</strain>
    </source>
</reference>
<keyword evidence="3 10" id="KW-0575">Peroxidase</keyword>
<feature type="domain" description="Catalase core" evidence="9">
    <location>
        <begin position="11"/>
        <end position="368"/>
    </location>
</feature>
<dbReference type="RefSeq" id="WP_176399271.1">
    <property type="nucleotide sequence ID" value="NZ_CP088288.1"/>
</dbReference>
<comment type="similarity">
    <text evidence="1">Belongs to the catalase family.</text>
</comment>
<dbReference type="Gene3D" id="1.20.1280.120">
    <property type="match status" value="1"/>
</dbReference>
<dbReference type="InterPro" id="IPR018028">
    <property type="entry name" value="Catalase"/>
</dbReference>
<reference evidence="11" key="3">
    <citation type="submission" date="2024-03" db="EMBL/GenBank/DDBJ databases">
        <authorList>
            <person name="Bromfield E.S.P."/>
            <person name="Cloutier S."/>
        </authorList>
    </citation>
    <scope>NUCLEOTIDE SEQUENCE</scope>
    <source>
        <strain evidence="11">5S5</strain>
    </source>
</reference>
<gene>
    <name evidence="10" type="ORF">HAP48_045900</name>
    <name evidence="11" type="ORF">WDK88_00085</name>
</gene>
<evidence type="ECO:0000313" key="12">
    <source>
        <dbReference type="Proteomes" id="UP001432046"/>
    </source>
</evidence>
<evidence type="ECO:0000256" key="6">
    <source>
        <dbReference type="ARBA" id="ARBA00023002"/>
    </source>
</evidence>
<dbReference type="InterPro" id="IPR011614">
    <property type="entry name" value="Catalase_core"/>
</dbReference>
<evidence type="ECO:0000313" key="10">
    <source>
        <dbReference type="EMBL" id="NVI50056.1"/>
    </source>
</evidence>
<evidence type="ECO:0000256" key="1">
    <source>
        <dbReference type="ARBA" id="ARBA00005329"/>
    </source>
</evidence>
<dbReference type="PRINTS" id="PR00067">
    <property type="entry name" value="CATALASE"/>
</dbReference>
<evidence type="ECO:0000256" key="3">
    <source>
        <dbReference type="ARBA" id="ARBA00022559"/>
    </source>
</evidence>
<dbReference type="Pfam" id="PF00199">
    <property type="entry name" value="Catalase"/>
    <property type="match status" value="2"/>
</dbReference>
<dbReference type="GO" id="GO:0020037">
    <property type="term" value="F:heme binding"/>
    <property type="evidence" value="ECO:0007669"/>
    <property type="project" value="InterPro"/>
</dbReference>
<dbReference type="GO" id="GO:0004096">
    <property type="term" value="F:catalase activity"/>
    <property type="evidence" value="ECO:0007669"/>
    <property type="project" value="UniProtKB-EC"/>
</dbReference>
<dbReference type="EMBL" id="CP147711">
    <property type="protein sequence ID" value="WXC80112.1"/>
    <property type="molecule type" value="Genomic_DNA"/>
</dbReference>
<evidence type="ECO:0000259" key="9">
    <source>
        <dbReference type="SMART" id="SM01060"/>
    </source>
</evidence>
<keyword evidence="7" id="KW-0408">Iron</keyword>
<dbReference type="PANTHER" id="PTHR11465">
    <property type="entry name" value="CATALASE"/>
    <property type="match status" value="1"/>
</dbReference>
<dbReference type="EC" id="1.11.1.6" evidence="2"/>
<dbReference type="Proteomes" id="UP001432046">
    <property type="component" value="Chromosome"/>
</dbReference>
<name>A0A973W9V2_9BRAD</name>
<dbReference type="EMBL" id="JAAOLE020000001">
    <property type="protein sequence ID" value="NVI50056.1"/>
    <property type="molecule type" value="Genomic_DNA"/>
</dbReference>
<keyword evidence="4" id="KW-0349">Heme</keyword>
<reference evidence="11" key="2">
    <citation type="journal article" date="2021" name="Int. J. Syst. Evol. Microbiol.">
        <title>Bradyrhizobium septentrionale sp. nov. (sv. septentrionale) and Bradyrhizobium quebecense sp. nov. (sv. septentrionale) associated with legumes native to Canada possess rearranged symbiosis genes and numerous insertion sequences.</title>
        <authorList>
            <person name="Bromfield E.S.P."/>
            <person name="Cloutier S."/>
        </authorList>
    </citation>
    <scope>NUCLEOTIDE SEQUENCE</scope>
    <source>
        <strain evidence="11">5S5</strain>
    </source>
</reference>
<evidence type="ECO:0000256" key="5">
    <source>
        <dbReference type="ARBA" id="ARBA00022723"/>
    </source>
</evidence>
<organism evidence="10">
    <name type="scientific">Bradyrhizobium septentrionale</name>
    <dbReference type="NCBI Taxonomy" id="1404411"/>
    <lineage>
        <taxon>Bacteria</taxon>
        <taxon>Pseudomonadati</taxon>
        <taxon>Pseudomonadota</taxon>
        <taxon>Alphaproteobacteria</taxon>
        <taxon>Hyphomicrobiales</taxon>
        <taxon>Nitrobacteraceae</taxon>
        <taxon>Bradyrhizobium</taxon>
    </lineage>
</organism>
<dbReference type="GO" id="GO:0046872">
    <property type="term" value="F:metal ion binding"/>
    <property type="evidence" value="ECO:0007669"/>
    <property type="project" value="UniProtKB-KW"/>
</dbReference>
<dbReference type="PROSITE" id="PS51402">
    <property type="entry name" value="CATALASE_3"/>
    <property type="match status" value="1"/>
</dbReference>
<dbReference type="InterPro" id="IPR020835">
    <property type="entry name" value="Catalase_sf"/>
</dbReference>
<dbReference type="SUPFAM" id="SSF56634">
    <property type="entry name" value="Heme-dependent catalase-like"/>
    <property type="match status" value="1"/>
</dbReference>
<feature type="region of interest" description="Disordered" evidence="8">
    <location>
        <begin position="1"/>
        <end position="20"/>
    </location>
</feature>
<evidence type="ECO:0000313" key="11">
    <source>
        <dbReference type="EMBL" id="WXC80112.1"/>
    </source>
</evidence>
<sequence length="368" mass="40921">MNSIDNAKSTERPDGTPSAVRAMERGMVDPSEAKRLVEVIIKNLPAPVPGQRPVHTLGIGVTGKFVASNVARTYCTAEHFNGKPVDVSVRFSNGLGGPERHDGWSDVRGMATRFHLSDGTASDLIATTLAEFFVRNVEEFFGFSEVATLAPYQRETWWRKLGDLLQLKVPRRNPYPSETKSVDAGALHYADQHRFAQLGIFQVGLIGAPVSYARAAYHAVHTFWVTAPNGVRRPVRFSWQPVAGVCNTDPLAAPRDDYLRAELRDRLRRWPARFMLMMTIGESGDELNDPTKPWPGTRIRIAMGTLTLIKVAEDQEKAGERISFNPNRLAPGIEPSEDPILKARLGAYEASREMRGGCPFKWRPDDAK</sequence>
<dbReference type="AlphaFoldDB" id="A0A973W9V2"/>
<dbReference type="GO" id="GO:0042542">
    <property type="term" value="P:response to hydrogen peroxide"/>
    <property type="evidence" value="ECO:0007669"/>
    <property type="project" value="TreeGrafter"/>
</dbReference>